<dbReference type="PANTHER" id="PTHR30537">
    <property type="entry name" value="HTH-TYPE TRANSCRIPTIONAL REGULATOR"/>
    <property type="match status" value="1"/>
</dbReference>
<keyword evidence="4" id="KW-0804">Transcription</keyword>
<accession>A0ABS2GRG5</accession>
<evidence type="ECO:0000256" key="1">
    <source>
        <dbReference type="ARBA" id="ARBA00009437"/>
    </source>
</evidence>
<dbReference type="SUPFAM" id="SSF53850">
    <property type="entry name" value="Periplasmic binding protein-like II"/>
    <property type="match status" value="1"/>
</dbReference>
<dbReference type="InterPro" id="IPR036388">
    <property type="entry name" value="WH-like_DNA-bd_sf"/>
</dbReference>
<name>A0ABS2GRG5_9BURK</name>
<dbReference type="InterPro" id="IPR036390">
    <property type="entry name" value="WH_DNA-bd_sf"/>
</dbReference>
<dbReference type="InterPro" id="IPR005119">
    <property type="entry name" value="LysR_subst-bd"/>
</dbReference>
<dbReference type="Pfam" id="PF00126">
    <property type="entry name" value="HTH_1"/>
    <property type="match status" value="1"/>
</dbReference>
<dbReference type="InterPro" id="IPR000847">
    <property type="entry name" value="LysR_HTH_N"/>
</dbReference>
<evidence type="ECO:0000313" key="6">
    <source>
        <dbReference type="EMBL" id="MBM6928056.1"/>
    </source>
</evidence>
<feature type="domain" description="HTH lysR-type" evidence="5">
    <location>
        <begin position="5"/>
        <end position="62"/>
    </location>
</feature>
<evidence type="ECO:0000259" key="5">
    <source>
        <dbReference type="PROSITE" id="PS50931"/>
    </source>
</evidence>
<organism evidence="6 7">
    <name type="scientific">Parasutterella secunda</name>
    <dbReference type="NCBI Taxonomy" id="626947"/>
    <lineage>
        <taxon>Bacteria</taxon>
        <taxon>Pseudomonadati</taxon>
        <taxon>Pseudomonadota</taxon>
        <taxon>Betaproteobacteria</taxon>
        <taxon>Burkholderiales</taxon>
        <taxon>Sutterellaceae</taxon>
        <taxon>Parasutterella</taxon>
    </lineage>
</organism>
<dbReference type="InterPro" id="IPR058163">
    <property type="entry name" value="LysR-type_TF_proteobact-type"/>
</dbReference>
<evidence type="ECO:0000256" key="3">
    <source>
        <dbReference type="ARBA" id="ARBA00023125"/>
    </source>
</evidence>
<comment type="similarity">
    <text evidence="1">Belongs to the LysR transcriptional regulatory family.</text>
</comment>
<dbReference type="Gene3D" id="1.10.10.10">
    <property type="entry name" value="Winged helix-like DNA-binding domain superfamily/Winged helix DNA-binding domain"/>
    <property type="match status" value="1"/>
</dbReference>
<protein>
    <submittedName>
        <fullName evidence="6">LysR family transcriptional regulator</fullName>
    </submittedName>
</protein>
<evidence type="ECO:0000256" key="4">
    <source>
        <dbReference type="ARBA" id="ARBA00023163"/>
    </source>
</evidence>
<evidence type="ECO:0000313" key="7">
    <source>
        <dbReference type="Proteomes" id="UP000777002"/>
    </source>
</evidence>
<gene>
    <name evidence="6" type="ORF">H5985_02055</name>
</gene>
<dbReference type="PANTHER" id="PTHR30537:SF3">
    <property type="entry name" value="TRANSCRIPTIONAL REGULATORY PROTEIN"/>
    <property type="match status" value="1"/>
</dbReference>
<reference evidence="6 7" key="1">
    <citation type="journal article" date="2021" name="Sci. Rep.">
        <title>The distribution of antibiotic resistance genes in chicken gut microbiota commensals.</title>
        <authorList>
            <person name="Juricova H."/>
            <person name="Matiasovicova J."/>
            <person name="Kubasova T."/>
            <person name="Cejkova D."/>
            <person name="Rychlik I."/>
        </authorList>
    </citation>
    <scope>NUCLEOTIDE SEQUENCE [LARGE SCALE GENOMIC DNA]</scope>
    <source>
        <strain evidence="6 7">An562</strain>
    </source>
</reference>
<dbReference type="Gene3D" id="3.40.190.290">
    <property type="match status" value="1"/>
</dbReference>
<keyword evidence="3" id="KW-0238">DNA-binding</keyword>
<dbReference type="Pfam" id="PF03466">
    <property type="entry name" value="LysR_substrate"/>
    <property type="match status" value="1"/>
</dbReference>
<dbReference type="CDD" id="cd08422">
    <property type="entry name" value="PBP2_CrgA_like"/>
    <property type="match status" value="1"/>
</dbReference>
<keyword evidence="2" id="KW-0805">Transcription regulation</keyword>
<dbReference type="PROSITE" id="PS50931">
    <property type="entry name" value="HTH_LYSR"/>
    <property type="match status" value="1"/>
</dbReference>
<sequence>MSKLDDLMAWRYLIAFSKTGTLQAAADMLNVDVSNVSRSIAALEKALGCDLIRHNARPMQLSDTGKMVVRRMGQILRAHDSLMQKVIDDNSALTGNIRLSSAPGFAARRLTPLLQRFQELHPGITVEILSGFKPNDVQKGLCDIATITGEPTLSGLCYMSRGRNVYLPVASPGYIQKHGMPIDPVNLRQHTGLVYNGPVREETKELYRGDKAAPVSYASSIRSTDILAIRNALLEGMGVAVDMPLVQIYEDLLAGRLVAILPGWFRPPVECFIVASSEAWHMKRVRIFLEWYAKEMQALFASYEAQISDVVGLPKDTHPYDRNKLYRS</sequence>
<dbReference type="RefSeq" id="WP_205049653.1">
    <property type="nucleotide sequence ID" value="NZ_JACJKX010000002.1"/>
</dbReference>
<dbReference type="EMBL" id="JACJKX010000002">
    <property type="protein sequence ID" value="MBM6928056.1"/>
    <property type="molecule type" value="Genomic_DNA"/>
</dbReference>
<proteinExistence type="inferred from homology"/>
<dbReference type="SUPFAM" id="SSF46785">
    <property type="entry name" value="Winged helix' DNA-binding domain"/>
    <property type="match status" value="1"/>
</dbReference>
<dbReference type="Proteomes" id="UP000777002">
    <property type="component" value="Unassembled WGS sequence"/>
</dbReference>
<comment type="caution">
    <text evidence="6">The sequence shown here is derived from an EMBL/GenBank/DDBJ whole genome shotgun (WGS) entry which is preliminary data.</text>
</comment>
<evidence type="ECO:0000256" key="2">
    <source>
        <dbReference type="ARBA" id="ARBA00023015"/>
    </source>
</evidence>
<keyword evidence="7" id="KW-1185">Reference proteome</keyword>